<proteinExistence type="predicted"/>
<dbReference type="STRING" id="72664.V4L766"/>
<name>V4L766_EUTSA</name>
<reference evidence="1 2" key="1">
    <citation type="journal article" date="2013" name="Front. Plant Sci.">
        <title>The Reference Genome of the Halophytic Plant Eutrema salsugineum.</title>
        <authorList>
            <person name="Yang R."/>
            <person name="Jarvis D.E."/>
            <person name="Chen H."/>
            <person name="Beilstein M.A."/>
            <person name="Grimwood J."/>
            <person name="Jenkins J."/>
            <person name="Shu S."/>
            <person name="Prochnik S."/>
            <person name="Xin M."/>
            <person name="Ma C."/>
            <person name="Schmutz J."/>
            <person name="Wing R.A."/>
            <person name="Mitchell-Olds T."/>
            <person name="Schumaker K.S."/>
            <person name="Wang X."/>
        </authorList>
    </citation>
    <scope>NUCLEOTIDE SEQUENCE [LARGE SCALE GENOMIC DNA]</scope>
</reference>
<dbReference type="PANTHER" id="PTHR12725:SF123">
    <property type="entry name" value="SUPPRESSOR OF DISRUPTION OF TFIIS-LIKE"/>
    <property type="match status" value="1"/>
</dbReference>
<dbReference type="KEGG" id="eus:EUTSA_v10029339mg"/>
<gene>
    <name evidence="1" type="ORF">EUTSA_v10029339mg</name>
</gene>
<dbReference type="Gramene" id="ESQ38182">
    <property type="protein sequence ID" value="ESQ38182"/>
    <property type="gene ID" value="EUTSA_v10029339mg"/>
</dbReference>
<protein>
    <submittedName>
        <fullName evidence="1">Uncharacterized protein</fullName>
    </submittedName>
</protein>
<evidence type="ECO:0000313" key="2">
    <source>
        <dbReference type="Proteomes" id="UP000030689"/>
    </source>
</evidence>
<dbReference type="AlphaFoldDB" id="V4L766"/>
<dbReference type="EMBL" id="KI517537">
    <property type="protein sequence ID" value="ESQ38182.1"/>
    <property type="molecule type" value="Genomic_DNA"/>
</dbReference>
<dbReference type="Gene3D" id="3.40.50.1000">
    <property type="entry name" value="HAD superfamily/HAD-like"/>
    <property type="match status" value="1"/>
</dbReference>
<evidence type="ECO:0000313" key="1">
    <source>
        <dbReference type="EMBL" id="ESQ38182.1"/>
    </source>
</evidence>
<sequence>MEFVNSSTSRYECLLFEFVVQKRVVDVDEVVEVDLLLKENYGTSMAGTSMAGVKANHEFDNDMFHNYVRKRLYYENLKPDPILRNLLLSLPYRKLVFSNGDEIHVTKALTRRWCRISSFESGLQNLNKSIEKPILKWLIKGNILYGPRN</sequence>
<dbReference type="OMA" id="RWCRISS"/>
<dbReference type="InterPro" id="IPR023214">
    <property type="entry name" value="HAD_sf"/>
</dbReference>
<accession>V4L766</accession>
<dbReference type="PANTHER" id="PTHR12725">
    <property type="entry name" value="HALOACID DEHALOGENASE-LIKE HYDROLASE"/>
    <property type="match status" value="1"/>
</dbReference>
<keyword evidence="2" id="KW-1185">Reference proteome</keyword>
<dbReference type="eggNOG" id="KOG3109">
    <property type="taxonomic scope" value="Eukaryota"/>
</dbReference>
<dbReference type="Proteomes" id="UP000030689">
    <property type="component" value="Unassembled WGS sequence"/>
</dbReference>
<organism evidence="1 2">
    <name type="scientific">Eutrema salsugineum</name>
    <name type="common">Saltwater cress</name>
    <name type="synonym">Sisymbrium salsugineum</name>
    <dbReference type="NCBI Taxonomy" id="72664"/>
    <lineage>
        <taxon>Eukaryota</taxon>
        <taxon>Viridiplantae</taxon>
        <taxon>Streptophyta</taxon>
        <taxon>Embryophyta</taxon>
        <taxon>Tracheophyta</taxon>
        <taxon>Spermatophyta</taxon>
        <taxon>Magnoliopsida</taxon>
        <taxon>eudicotyledons</taxon>
        <taxon>Gunneridae</taxon>
        <taxon>Pentapetalae</taxon>
        <taxon>rosids</taxon>
        <taxon>malvids</taxon>
        <taxon>Brassicales</taxon>
        <taxon>Brassicaceae</taxon>
        <taxon>Eutremeae</taxon>
        <taxon>Eutrema</taxon>
    </lineage>
</organism>